<dbReference type="Pfam" id="PF00394">
    <property type="entry name" value="Cu-oxidase"/>
    <property type="match status" value="1"/>
</dbReference>
<evidence type="ECO:0000256" key="8">
    <source>
        <dbReference type="ARBA" id="ARBA00023008"/>
    </source>
</evidence>
<evidence type="ECO:0000259" key="13">
    <source>
        <dbReference type="Pfam" id="PF07732"/>
    </source>
</evidence>
<evidence type="ECO:0000256" key="1">
    <source>
        <dbReference type="ARBA" id="ARBA00001935"/>
    </source>
</evidence>
<gene>
    <name evidence="14" type="ORF">FH972_023454</name>
</gene>
<keyword evidence="9" id="KW-0325">Glycoprotein</keyword>
<evidence type="ECO:0000256" key="5">
    <source>
        <dbReference type="ARBA" id="ARBA00022723"/>
    </source>
</evidence>
<dbReference type="Pfam" id="PF07732">
    <property type="entry name" value="Cu-oxidase_3"/>
    <property type="match status" value="1"/>
</dbReference>
<evidence type="ECO:0000256" key="7">
    <source>
        <dbReference type="ARBA" id="ARBA00023002"/>
    </source>
</evidence>
<dbReference type="PANTHER" id="PTHR11709:SF394">
    <property type="entry name" value="FI03373P-RELATED"/>
    <property type="match status" value="1"/>
</dbReference>
<proteinExistence type="inferred from homology"/>
<evidence type="ECO:0000313" key="14">
    <source>
        <dbReference type="EMBL" id="KAB8349427.1"/>
    </source>
</evidence>
<keyword evidence="5" id="KW-0479">Metal-binding</keyword>
<evidence type="ECO:0000256" key="3">
    <source>
        <dbReference type="ARBA" id="ARBA00010609"/>
    </source>
</evidence>
<evidence type="ECO:0000259" key="12">
    <source>
        <dbReference type="Pfam" id="PF07731"/>
    </source>
</evidence>
<keyword evidence="10" id="KW-0812">Transmembrane</keyword>
<feature type="domain" description="Plastocyanin-like" evidence="11">
    <location>
        <begin position="222"/>
        <end position="355"/>
    </location>
</feature>
<dbReference type="CDD" id="cd04205">
    <property type="entry name" value="CuRO_2_LCC_like"/>
    <property type="match status" value="1"/>
</dbReference>
<dbReference type="CDD" id="cd13910">
    <property type="entry name" value="CuRO_3_MCO_like_4"/>
    <property type="match status" value="1"/>
</dbReference>
<feature type="transmembrane region" description="Helical" evidence="10">
    <location>
        <begin position="12"/>
        <end position="29"/>
    </location>
</feature>
<dbReference type="GO" id="GO:0005507">
    <property type="term" value="F:copper ion binding"/>
    <property type="evidence" value="ECO:0007669"/>
    <property type="project" value="InterPro"/>
</dbReference>
<comment type="caution">
    <text evidence="14">The sequence shown here is derived from an EMBL/GenBank/DDBJ whole genome shotgun (WGS) entry which is preliminary data.</text>
</comment>
<reference evidence="14 15" key="1">
    <citation type="submission" date="2019-06" db="EMBL/GenBank/DDBJ databases">
        <title>A chromosomal-level reference genome of Carpinus fangiana (Coryloideae, Betulaceae).</title>
        <authorList>
            <person name="Yang X."/>
            <person name="Wang Z."/>
            <person name="Zhang L."/>
            <person name="Hao G."/>
            <person name="Liu J."/>
            <person name="Yang Y."/>
        </authorList>
    </citation>
    <scope>NUCLEOTIDE SEQUENCE [LARGE SCALE GENOMIC DNA]</scope>
    <source>
        <strain evidence="14">Cfa_2016G</strain>
        <tissue evidence="14">Leaf</tissue>
    </source>
</reference>
<dbReference type="PROSITE" id="PS00080">
    <property type="entry name" value="MULTICOPPER_OXIDASE2"/>
    <property type="match status" value="1"/>
</dbReference>
<evidence type="ECO:0000256" key="4">
    <source>
        <dbReference type="ARBA" id="ARBA00022525"/>
    </source>
</evidence>
<dbReference type="GO" id="GO:0016491">
    <property type="term" value="F:oxidoreductase activity"/>
    <property type="evidence" value="ECO:0007669"/>
    <property type="project" value="UniProtKB-KW"/>
</dbReference>
<evidence type="ECO:0000259" key="11">
    <source>
        <dbReference type="Pfam" id="PF00394"/>
    </source>
</evidence>
<dbReference type="SUPFAM" id="SSF49503">
    <property type="entry name" value="Cupredoxins"/>
    <property type="match status" value="3"/>
</dbReference>
<dbReference type="EMBL" id="VIBQ01000014">
    <property type="protein sequence ID" value="KAB8349427.1"/>
    <property type="molecule type" value="Genomic_DNA"/>
</dbReference>
<dbReference type="InterPro" id="IPR001117">
    <property type="entry name" value="Cu-oxidase_2nd"/>
</dbReference>
<dbReference type="Gene3D" id="2.60.40.420">
    <property type="entry name" value="Cupredoxins - blue copper proteins"/>
    <property type="match status" value="3"/>
</dbReference>
<accession>A0A5N6KVH0</accession>
<keyword evidence="15" id="KW-1185">Reference proteome</keyword>
<comment type="subcellular location">
    <subcellularLocation>
        <location evidence="2">Secreted</location>
    </subcellularLocation>
</comment>
<protein>
    <recommendedName>
        <fullName evidence="16">Laccase</fullName>
    </recommendedName>
</protein>
<feature type="domain" description="Plastocyanin-like" evidence="13">
    <location>
        <begin position="95"/>
        <end position="206"/>
    </location>
</feature>
<evidence type="ECO:0000256" key="2">
    <source>
        <dbReference type="ARBA" id="ARBA00004613"/>
    </source>
</evidence>
<dbReference type="Proteomes" id="UP000327013">
    <property type="component" value="Unassembled WGS sequence"/>
</dbReference>
<comment type="similarity">
    <text evidence="3">Belongs to the multicopper oxidase family.</text>
</comment>
<keyword evidence="4" id="KW-0964">Secreted</keyword>
<dbReference type="PANTHER" id="PTHR11709">
    <property type="entry name" value="MULTI-COPPER OXIDASE"/>
    <property type="match status" value="1"/>
</dbReference>
<keyword evidence="7" id="KW-0560">Oxidoreductase</keyword>
<keyword evidence="6" id="KW-0677">Repeat</keyword>
<dbReference type="InterPro" id="IPR045087">
    <property type="entry name" value="Cu-oxidase_fam"/>
</dbReference>
<dbReference type="InterPro" id="IPR008972">
    <property type="entry name" value="Cupredoxin"/>
</dbReference>
<evidence type="ECO:0000256" key="10">
    <source>
        <dbReference type="SAM" id="Phobius"/>
    </source>
</evidence>
<dbReference type="GO" id="GO:0005576">
    <property type="term" value="C:extracellular region"/>
    <property type="evidence" value="ECO:0007669"/>
    <property type="project" value="UniProtKB-SubCell"/>
</dbReference>
<evidence type="ECO:0008006" key="16">
    <source>
        <dbReference type="Google" id="ProtNLM"/>
    </source>
</evidence>
<evidence type="ECO:0000313" key="15">
    <source>
        <dbReference type="Proteomes" id="UP000327013"/>
    </source>
</evidence>
<keyword evidence="8" id="KW-0186">Copper</keyword>
<dbReference type="InterPro" id="IPR002355">
    <property type="entry name" value="Cu_oxidase_Cu_BS"/>
</dbReference>
<dbReference type="Pfam" id="PF07731">
    <property type="entry name" value="Cu-oxidase_2"/>
    <property type="match status" value="1"/>
</dbReference>
<keyword evidence="10" id="KW-1133">Transmembrane helix</keyword>
<feature type="domain" description="Plastocyanin-like" evidence="12">
    <location>
        <begin position="482"/>
        <end position="586"/>
    </location>
</feature>
<dbReference type="InterPro" id="IPR011707">
    <property type="entry name" value="Cu-oxidase-like_N"/>
</dbReference>
<keyword evidence="10" id="KW-0472">Membrane</keyword>
<organism evidence="14 15">
    <name type="scientific">Carpinus fangiana</name>
    <dbReference type="NCBI Taxonomy" id="176857"/>
    <lineage>
        <taxon>Eukaryota</taxon>
        <taxon>Viridiplantae</taxon>
        <taxon>Streptophyta</taxon>
        <taxon>Embryophyta</taxon>
        <taxon>Tracheophyta</taxon>
        <taxon>Spermatophyta</taxon>
        <taxon>Magnoliopsida</taxon>
        <taxon>eudicotyledons</taxon>
        <taxon>Gunneridae</taxon>
        <taxon>Pentapetalae</taxon>
        <taxon>rosids</taxon>
        <taxon>fabids</taxon>
        <taxon>Fagales</taxon>
        <taxon>Betulaceae</taxon>
        <taxon>Carpinus</taxon>
    </lineage>
</organism>
<evidence type="ECO:0000256" key="6">
    <source>
        <dbReference type="ARBA" id="ARBA00022737"/>
    </source>
</evidence>
<dbReference type="InterPro" id="IPR011706">
    <property type="entry name" value="Cu-oxidase_C"/>
</dbReference>
<name>A0A5N6KVH0_9ROSI</name>
<dbReference type="OrthoDB" id="1738754at2759"/>
<sequence length="694" mass="75883">MHKIKVTHNRGLIRGVVVVLLVVFAILAIDSTRLSDQLPDVIRQMLADGSNKLSGSNLKSQPTPNLATLLHPKEHIGRPPSIKTLHWTVTSDFRRPDGVNKKVYLINGQFPGPLIEVRSGDMLVVQVENALADGEGMSIHWHGLHQRGSLDMDGAVGYTQAPIPAGGNMTYDFKVSNDQHGTFWYHAHDQVQRGDGLYGGLIVHKPTLDVPSEQESYEYEQEHVLMVGDWYHRQSRDVMAWYQTAASFGNEPVPDSLLVNGQGAYNCSLSVVARPIDCIQRSQVEQNAVVVPGPGRYRYRLINVGTLAGLTFSFGGAAVTAIQVDGGHQITMESGSQVGILHPGERVDILVDWSAEASSILISLDEESFRYPNPALEVDHLIPVTLGSQKIFSAPPETTSIAGNLSNVMALTTADIPPEADETFVVYVTSVKLAHLDNIPTGFINHTTWKPAQIPLISSLRSTWDENQLVPFIPLVESNPLWIDVVINNLDDGSHPFHLHGNDFYILRQNKGGSYWGSYNPFEDEEMPGGGAYNILNPVVKDTVVIPSRGFAVIRFRADNPGVWLFHCHVMWHLGSGMAMGLHVGNDKEHVGEWLKVASKVLELCNASLAQVLLDNALGIGVLEGQHAAAGVLDEDDLLRAEQLLRDDERAQGVACVAAGVADDMGVAELNAVRGRRVDACVHAGDWRTHARGQ</sequence>
<evidence type="ECO:0000256" key="9">
    <source>
        <dbReference type="ARBA" id="ARBA00023180"/>
    </source>
</evidence>
<dbReference type="AlphaFoldDB" id="A0A5N6KVH0"/>
<comment type="cofactor">
    <cofactor evidence="1">
        <name>Cu cation</name>
        <dbReference type="ChEBI" id="CHEBI:23378"/>
    </cofactor>
</comment>